<dbReference type="OrthoDB" id="6127264at2759"/>
<dbReference type="SMART" id="SM00181">
    <property type="entry name" value="EGF"/>
    <property type="match status" value="1"/>
</dbReference>
<dbReference type="AlphaFoldDB" id="A0A2G8K3F7"/>
<feature type="disulfide bond" evidence="4">
    <location>
        <begin position="315"/>
        <end position="324"/>
    </location>
</feature>
<evidence type="ECO:0000259" key="8">
    <source>
        <dbReference type="PROSITE" id="PS50026"/>
    </source>
</evidence>
<evidence type="ECO:0000256" key="3">
    <source>
        <dbReference type="ARBA" id="ARBA00023157"/>
    </source>
</evidence>
<evidence type="ECO:0000256" key="2">
    <source>
        <dbReference type="ARBA" id="ARBA00022737"/>
    </source>
</evidence>
<sequence>MVELHTYQVLHFLAMLVTFFTEGDMQFVKPADIGAVPYHLANQIHAKLHLLFHQRLSICYSSSSSLYTYQTTVTYSCEDGYKMMSNDTIACNADGTWDAITIDCRLQECMLPSVSGELTYSFNSLRHNSQIRFTCPDGFFLNGSSSATCTADGVWDHPIPSCERIKCPSIVRPSHSRVNGDGVFYKDAIKFTCNPGYHLHGAADINCTISGEWSSAAPTCKPMACMKPPDIEFGVPLIDKSYKPNEMILYRCTSGYSLEGMTRRRCQKDGSWTGREPSCKEGSSSHGPAAVKAPPICVVPCLNGGVCTGNYQCLCRYGYSGFRCEIAQCKPRCIGNAKCARRNRQCSE</sequence>
<evidence type="ECO:0000259" key="9">
    <source>
        <dbReference type="PROSITE" id="PS50923"/>
    </source>
</evidence>
<feature type="domain" description="Sushi" evidence="9">
    <location>
        <begin position="57"/>
        <end position="106"/>
    </location>
</feature>
<proteinExistence type="predicted"/>
<feature type="disulfide bond" evidence="5">
    <location>
        <begin position="252"/>
        <end position="279"/>
    </location>
</feature>
<accession>A0A2G8K3F7</accession>
<dbReference type="Pfam" id="PF00084">
    <property type="entry name" value="Sushi"/>
    <property type="match status" value="4"/>
</dbReference>
<feature type="domain" description="EGF-like" evidence="8">
    <location>
        <begin position="293"/>
        <end position="325"/>
    </location>
</feature>
<feature type="chain" id="PRO_5013822550" evidence="7">
    <location>
        <begin position="26"/>
        <end position="348"/>
    </location>
</feature>
<keyword evidence="5" id="KW-0768">Sushi</keyword>
<evidence type="ECO:0000313" key="10">
    <source>
        <dbReference type="EMBL" id="PIK42532.1"/>
    </source>
</evidence>
<gene>
    <name evidence="10" type="ORF">BSL78_20608</name>
</gene>
<evidence type="ECO:0000313" key="11">
    <source>
        <dbReference type="Proteomes" id="UP000230750"/>
    </source>
</evidence>
<dbReference type="PROSITE" id="PS00022">
    <property type="entry name" value="EGF_1"/>
    <property type="match status" value="1"/>
</dbReference>
<comment type="caution">
    <text evidence="4">Lacks conserved residue(s) required for the propagation of feature annotation.</text>
</comment>
<dbReference type="InterPro" id="IPR000436">
    <property type="entry name" value="Sushi_SCR_CCP_dom"/>
</dbReference>
<dbReference type="PANTHER" id="PTHR45656">
    <property type="entry name" value="PROTEIN CBR-CLEC-78"/>
    <property type="match status" value="1"/>
</dbReference>
<keyword evidence="3 4" id="KW-1015">Disulfide bond</keyword>
<dbReference type="CDD" id="cd00054">
    <property type="entry name" value="EGF_CA"/>
    <property type="match status" value="1"/>
</dbReference>
<dbReference type="PROSITE" id="PS50923">
    <property type="entry name" value="SUSHI"/>
    <property type="match status" value="4"/>
</dbReference>
<feature type="domain" description="Sushi" evidence="9">
    <location>
        <begin position="223"/>
        <end position="281"/>
    </location>
</feature>
<dbReference type="PANTHER" id="PTHR45656:SF4">
    <property type="entry name" value="PROTEIN CBR-CLEC-78"/>
    <property type="match status" value="1"/>
</dbReference>
<dbReference type="SUPFAM" id="SSF57196">
    <property type="entry name" value="EGF/Laminin"/>
    <property type="match status" value="1"/>
</dbReference>
<dbReference type="PROSITE" id="PS01186">
    <property type="entry name" value="EGF_2"/>
    <property type="match status" value="1"/>
</dbReference>
<feature type="domain" description="Sushi" evidence="9">
    <location>
        <begin position="165"/>
        <end position="222"/>
    </location>
</feature>
<protein>
    <submittedName>
        <fullName evidence="10">Putative sushi, von Willebrand factor type A</fullName>
    </submittedName>
</protein>
<comment type="caution">
    <text evidence="10">The sequence shown here is derived from an EMBL/GenBank/DDBJ whole genome shotgun (WGS) entry which is preliminary data.</text>
</comment>
<feature type="region of interest" description="Disordered" evidence="6">
    <location>
        <begin position="268"/>
        <end position="289"/>
    </location>
</feature>
<keyword evidence="4" id="KW-0245">EGF-like domain</keyword>
<name>A0A2G8K3F7_STIJA</name>
<dbReference type="STRING" id="307972.A0A2G8K3F7"/>
<feature type="disulfide bond" evidence="5">
    <location>
        <begin position="77"/>
        <end position="104"/>
    </location>
</feature>
<dbReference type="SMART" id="SM00032">
    <property type="entry name" value="CCP"/>
    <property type="match status" value="4"/>
</dbReference>
<dbReference type="Gene3D" id="2.10.70.10">
    <property type="entry name" value="Complement Module, domain 1"/>
    <property type="match status" value="4"/>
</dbReference>
<dbReference type="InterPro" id="IPR000742">
    <property type="entry name" value="EGF"/>
</dbReference>
<feature type="disulfide bond" evidence="4">
    <location>
        <begin position="297"/>
        <end position="307"/>
    </location>
</feature>
<dbReference type="EMBL" id="MRZV01000926">
    <property type="protein sequence ID" value="PIK42532.1"/>
    <property type="molecule type" value="Genomic_DNA"/>
</dbReference>
<dbReference type="CDD" id="cd00033">
    <property type="entry name" value="CCP"/>
    <property type="match status" value="4"/>
</dbReference>
<keyword evidence="1 7" id="KW-0732">Signal</keyword>
<feature type="domain" description="Sushi" evidence="9">
    <location>
        <begin position="107"/>
        <end position="164"/>
    </location>
</feature>
<evidence type="ECO:0000256" key="1">
    <source>
        <dbReference type="ARBA" id="ARBA00022729"/>
    </source>
</evidence>
<evidence type="ECO:0000256" key="7">
    <source>
        <dbReference type="SAM" id="SignalP"/>
    </source>
</evidence>
<reference evidence="10 11" key="1">
    <citation type="journal article" date="2017" name="PLoS Biol.">
        <title>The sea cucumber genome provides insights into morphological evolution and visceral regeneration.</title>
        <authorList>
            <person name="Zhang X."/>
            <person name="Sun L."/>
            <person name="Yuan J."/>
            <person name="Sun Y."/>
            <person name="Gao Y."/>
            <person name="Zhang L."/>
            <person name="Li S."/>
            <person name="Dai H."/>
            <person name="Hamel J.F."/>
            <person name="Liu C."/>
            <person name="Yu Y."/>
            <person name="Liu S."/>
            <person name="Lin W."/>
            <person name="Guo K."/>
            <person name="Jin S."/>
            <person name="Xu P."/>
            <person name="Storey K.B."/>
            <person name="Huan P."/>
            <person name="Zhang T."/>
            <person name="Zhou Y."/>
            <person name="Zhang J."/>
            <person name="Lin C."/>
            <person name="Li X."/>
            <person name="Xing L."/>
            <person name="Huo D."/>
            <person name="Sun M."/>
            <person name="Wang L."/>
            <person name="Mercier A."/>
            <person name="Li F."/>
            <person name="Yang H."/>
            <person name="Xiang J."/>
        </authorList>
    </citation>
    <scope>NUCLEOTIDE SEQUENCE [LARGE SCALE GENOMIC DNA]</scope>
    <source>
        <strain evidence="10">Shaxun</strain>
        <tissue evidence="10">Muscle</tissue>
    </source>
</reference>
<organism evidence="10 11">
    <name type="scientific">Stichopus japonicus</name>
    <name type="common">Sea cucumber</name>
    <dbReference type="NCBI Taxonomy" id="307972"/>
    <lineage>
        <taxon>Eukaryota</taxon>
        <taxon>Metazoa</taxon>
        <taxon>Echinodermata</taxon>
        <taxon>Eleutherozoa</taxon>
        <taxon>Echinozoa</taxon>
        <taxon>Holothuroidea</taxon>
        <taxon>Aspidochirotacea</taxon>
        <taxon>Aspidochirotida</taxon>
        <taxon>Stichopodidae</taxon>
        <taxon>Apostichopus</taxon>
    </lineage>
</organism>
<dbReference type="PROSITE" id="PS50026">
    <property type="entry name" value="EGF_3"/>
    <property type="match status" value="1"/>
</dbReference>
<dbReference type="Gene3D" id="2.10.25.10">
    <property type="entry name" value="Laminin"/>
    <property type="match status" value="1"/>
</dbReference>
<dbReference type="InterPro" id="IPR035976">
    <property type="entry name" value="Sushi/SCR/CCP_sf"/>
</dbReference>
<dbReference type="SUPFAM" id="SSF57535">
    <property type="entry name" value="Complement control module/SCR domain"/>
    <property type="match status" value="4"/>
</dbReference>
<feature type="disulfide bond" evidence="5">
    <location>
        <begin position="193"/>
        <end position="220"/>
    </location>
</feature>
<evidence type="ECO:0000256" key="4">
    <source>
        <dbReference type="PROSITE-ProRule" id="PRU00076"/>
    </source>
</evidence>
<evidence type="ECO:0000256" key="5">
    <source>
        <dbReference type="PROSITE-ProRule" id="PRU00302"/>
    </source>
</evidence>
<keyword evidence="11" id="KW-1185">Reference proteome</keyword>
<feature type="signal peptide" evidence="7">
    <location>
        <begin position="1"/>
        <end position="25"/>
    </location>
</feature>
<evidence type="ECO:0000256" key="6">
    <source>
        <dbReference type="SAM" id="MobiDB-lite"/>
    </source>
</evidence>
<dbReference type="Proteomes" id="UP000230750">
    <property type="component" value="Unassembled WGS sequence"/>
</dbReference>
<dbReference type="InterPro" id="IPR051277">
    <property type="entry name" value="SEZ6_CSMD_C4BPB_Regulators"/>
</dbReference>
<feature type="disulfide bond" evidence="5">
    <location>
        <begin position="135"/>
        <end position="162"/>
    </location>
</feature>
<keyword evidence="2" id="KW-0677">Repeat</keyword>